<gene>
    <name evidence="3" type="primary">ORF35830</name>
    <name evidence="2" type="synonym">ORF35828</name>
</gene>
<dbReference type="InterPro" id="IPR049542">
    <property type="entry name" value="TopBP1-like_BRCT0"/>
</dbReference>
<evidence type="ECO:0000259" key="1">
    <source>
        <dbReference type="Pfam" id="PF21298"/>
    </source>
</evidence>
<dbReference type="EMBL" id="HACG01012429">
    <property type="protein sequence ID" value="CEK59294.1"/>
    <property type="molecule type" value="Transcribed_RNA"/>
</dbReference>
<reference evidence="3" key="1">
    <citation type="submission" date="2014-12" db="EMBL/GenBank/DDBJ databases">
        <title>Insight into the proteome of Arion vulgaris.</title>
        <authorList>
            <person name="Aradska J."/>
            <person name="Bulat T."/>
            <person name="Smidak R."/>
            <person name="Sarate P."/>
            <person name="Gangsoo J."/>
            <person name="Sialana F."/>
            <person name="Bilban M."/>
            <person name="Lubec G."/>
        </authorList>
    </citation>
    <scope>NUCLEOTIDE SEQUENCE</scope>
    <source>
        <tissue evidence="3">Skin</tissue>
    </source>
</reference>
<dbReference type="Gene3D" id="3.40.50.10190">
    <property type="entry name" value="BRCT domain"/>
    <property type="match status" value="1"/>
</dbReference>
<protein>
    <recommendedName>
        <fullName evidence="1">TopBP1-like BRCT0 domain-containing protein</fullName>
    </recommendedName>
</protein>
<name>A0A0B6YUY8_9EUPU</name>
<feature type="non-terminal residue" evidence="3">
    <location>
        <position position="76"/>
    </location>
</feature>
<dbReference type="InterPro" id="IPR036420">
    <property type="entry name" value="BRCT_dom_sf"/>
</dbReference>
<dbReference type="EMBL" id="HACG01012430">
    <property type="protein sequence ID" value="CEK59295.1"/>
    <property type="molecule type" value="Transcribed_RNA"/>
</dbReference>
<dbReference type="Pfam" id="PF21298">
    <property type="entry name" value="TopBP1_BRCT0"/>
    <property type="match status" value="1"/>
</dbReference>
<feature type="domain" description="TopBP1-like BRCT0" evidence="1">
    <location>
        <begin position="8"/>
        <end position="76"/>
    </location>
</feature>
<evidence type="ECO:0000313" key="3">
    <source>
        <dbReference type="EMBL" id="CEK59295.1"/>
    </source>
</evidence>
<sequence>MGDDFRIYFVKPVKNGQNNGTLVEAFEALDKAEYNLKPEWITSQECLHADGKGKQAYIFDPFEGEAFNHIKKCGYR</sequence>
<dbReference type="AlphaFoldDB" id="A0A0B6YUY8"/>
<accession>A0A0B6YUY8</accession>
<evidence type="ECO:0000313" key="2">
    <source>
        <dbReference type="EMBL" id="CEK59294.1"/>
    </source>
</evidence>
<proteinExistence type="predicted"/>
<organism evidence="3">
    <name type="scientific">Arion vulgaris</name>
    <dbReference type="NCBI Taxonomy" id="1028688"/>
    <lineage>
        <taxon>Eukaryota</taxon>
        <taxon>Metazoa</taxon>
        <taxon>Spiralia</taxon>
        <taxon>Lophotrochozoa</taxon>
        <taxon>Mollusca</taxon>
        <taxon>Gastropoda</taxon>
        <taxon>Heterobranchia</taxon>
        <taxon>Euthyneura</taxon>
        <taxon>Panpulmonata</taxon>
        <taxon>Eupulmonata</taxon>
        <taxon>Stylommatophora</taxon>
        <taxon>Helicina</taxon>
        <taxon>Arionoidea</taxon>
        <taxon>Arionidae</taxon>
        <taxon>Arion</taxon>
    </lineage>
</organism>